<proteinExistence type="predicted"/>
<dbReference type="SUPFAM" id="SSF54928">
    <property type="entry name" value="RNA-binding domain, RBD"/>
    <property type="match status" value="1"/>
</dbReference>
<feature type="domain" description="RRM" evidence="8">
    <location>
        <begin position="57"/>
        <end position="147"/>
    </location>
</feature>
<feature type="domain" description="C3H1-type" evidence="9">
    <location>
        <begin position="149"/>
        <end position="176"/>
    </location>
</feature>
<reference evidence="10" key="1">
    <citation type="submission" date="2021-01" db="EMBL/GenBank/DDBJ databases">
        <authorList>
            <person name="Corre E."/>
            <person name="Pelletier E."/>
            <person name="Niang G."/>
            <person name="Scheremetjew M."/>
            <person name="Finn R."/>
            <person name="Kale V."/>
            <person name="Holt S."/>
            <person name="Cochrane G."/>
            <person name="Meng A."/>
            <person name="Brown T."/>
            <person name="Cohen L."/>
        </authorList>
    </citation>
    <scope>NUCLEOTIDE SEQUENCE</scope>
    <source>
        <strain evidence="10">Pbaha01</strain>
    </source>
</reference>
<dbReference type="PANTHER" id="PTHR12620">
    <property type="entry name" value="U2 SNRNP AUXILIARY FACTOR, SMALL SUBUNIT"/>
    <property type="match status" value="1"/>
</dbReference>
<evidence type="ECO:0000256" key="4">
    <source>
        <dbReference type="ARBA" id="ARBA00022833"/>
    </source>
</evidence>
<dbReference type="PROSITE" id="PS50103">
    <property type="entry name" value="ZF_C3H1"/>
    <property type="match status" value="2"/>
</dbReference>
<evidence type="ECO:0000259" key="9">
    <source>
        <dbReference type="PROSITE" id="PS50103"/>
    </source>
</evidence>
<evidence type="ECO:0000256" key="6">
    <source>
        <dbReference type="PROSITE-ProRule" id="PRU00723"/>
    </source>
</evidence>
<feature type="domain" description="C3H1-type" evidence="9">
    <location>
        <begin position="12"/>
        <end position="40"/>
    </location>
</feature>
<feature type="region of interest" description="Disordered" evidence="7">
    <location>
        <begin position="197"/>
        <end position="395"/>
    </location>
</feature>
<evidence type="ECO:0000256" key="2">
    <source>
        <dbReference type="ARBA" id="ARBA00022737"/>
    </source>
</evidence>
<dbReference type="GO" id="GO:0000398">
    <property type="term" value="P:mRNA splicing, via spliceosome"/>
    <property type="evidence" value="ECO:0007669"/>
    <property type="project" value="InterPro"/>
</dbReference>
<evidence type="ECO:0000259" key="8">
    <source>
        <dbReference type="PROSITE" id="PS50102"/>
    </source>
</evidence>
<dbReference type="InterPro" id="IPR000571">
    <property type="entry name" value="Znf_CCCH"/>
</dbReference>
<evidence type="ECO:0000256" key="7">
    <source>
        <dbReference type="SAM" id="MobiDB-lite"/>
    </source>
</evidence>
<feature type="zinc finger region" description="C3H1-type" evidence="6">
    <location>
        <begin position="12"/>
        <end position="40"/>
    </location>
</feature>
<dbReference type="GO" id="GO:0089701">
    <property type="term" value="C:U2AF complex"/>
    <property type="evidence" value="ECO:0007669"/>
    <property type="project" value="InterPro"/>
</dbReference>
<dbReference type="SMART" id="SM00356">
    <property type="entry name" value="ZnF_C3H1"/>
    <property type="match status" value="2"/>
</dbReference>
<dbReference type="Pfam" id="PF00076">
    <property type="entry name" value="RRM_1"/>
    <property type="match status" value="1"/>
</dbReference>
<feature type="compositionally biased region" description="Basic residues" evidence="7">
    <location>
        <begin position="385"/>
        <end position="395"/>
    </location>
</feature>
<dbReference type="EMBL" id="HBEG01037361">
    <property type="protein sequence ID" value="CAD8376407.1"/>
    <property type="molecule type" value="Transcribed_RNA"/>
</dbReference>
<dbReference type="PROSITE" id="PS50102">
    <property type="entry name" value="RRM"/>
    <property type="match status" value="1"/>
</dbReference>
<organism evidence="10">
    <name type="scientific">Pyrodinium bahamense</name>
    <dbReference type="NCBI Taxonomy" id="73915"/>
    <lineage>
        <taxon>Eukaryota</taxon>
        <taxon>Sar</taxon>
        <taxon>Alveolata</taxon>
        <taxon>Dinophyceae</taxon>
        <taxon>Gonyaulacales</taxon>
        <taxon>Pyrocystaceae</taxon>
        <taxon>Pyrodinium</taxon>
    </lineage>
</organism>
<keyword evidence="5" id="KW-0694">RNA-binding</keyword>
<name>A0A7S0FRU4_9DINO</name>
<dbReference type="InterPro" id="IPR000504">
    <property type="entry name" value="RRM_dom"/>
</dbReference>
<keyword evidence="3 6" id="KW-0863">Zinc-finger</keyword>
<dbReference type="AlphaFoldDB" id="A0A7S0FRU4"/>
<evidence type="ECO:0000313" key="10">
    <source>
        <dbReference type="EMBL" id="CAD8376407.1"/>
    </source>
</evidence>
<evidence type="ECO:0000256" key="3">
    <source>
        <dbReference type="ARBA" id="ARBA00022771"/>
    </source>
</evidence>
<feature type="compositionally biased region" description="Basic and acidic residues" evidence="7">
    <location>
        <begin position="197"/>
        <end position="210"/>
    </location>
</feature>
<dbReference type="GO" id="GO:0003723">
    <property type="term" value="F:RNA binding"/>
    <property type="evidence" value="ECO:0007669"/>
    <property type="project" value="UniProtKB-UniRule"/>
</dbReference>
<accession>A0A7S0FRU4</accession>
<dbReference type="InterPro" id="IPR009145">
    <property type="entry name" value="U2AF_small"/>
</dbReference>
<evidence type="ECO:0000256" key="5">
    <source>
        <dbReference type="PROSITE-ProRule" id="PRU00176"/>
    </source>
</evidence>
<protein>
    <submittedName>
        <fullName evidence="10">Uncharacterized protein</fullName>
    </submittedName>
</protein>
<evidence type="ECO:0000256" key="1">
    <source>
        <dbReference type="ARBA" id="ARBA00022723"/>
    </source>
</evidence>
<gene>
    <name evidence="10" type="ORF">PBAH0796_LOCUS22798</name>
</gene>
<dbReference type="PRINTS" id="PR01848">
    <property type="entry name" value="U2AUXFACTOR"/>
</dbReference>
<feature type="compositionally biased region" description="Basic and acidic residues" evidence="7">
    <location>
        <begin position="253"/>
        <end position="338"/>
    </location>
</feature>
<dbReference type="GO" id="GO:0008270">
    <property type="term" value="F:zinc ion binding"/>
    <property type="evidence" value="ECO:0007669"/>
    <property type="project" value="UniProtKB-KW"/>
</dbReference>
<keyword evidence="2" id="KW-0677">Repeat</keyword>
<feature type="compositionally biased region" description="Basic residues" evidence="7">
    <location>
        <begin position="211"/>
        <end position="222"/>
    </location>
</feature>
<feature type="zinc finger region" description="C3H1-type" evidence="6">
    <location>
        <begin position="149"/>
        <end position="176"/>
    </location>
</feature>
<keyword evidence="4 6" id="KW-0862">Zinc</keyword>
<sequence>MAEHLARVFGTEEDPVNCAFYFKVGACRHGDMCSKKHNRPTSSRTLLLTNMYPNPPEALAIGNEEPWDDAMYDRAQLHVEQFYEEVVLVLAEYGEIEEVVVVDNTIEYMQGNVYVKYYHEDAAERALKGLTGRLYFGKLINAEYSPVTDFREARCRAFHETRCSRGGSCRFLHIKHIPTAVKRRVAREMYDEHPEYVHRAHSRYQKERSRSYHRNRERHRPRAIQDRERVPALMDAPADSRGGGRTYSSAEPRQSRADSRDRGRRDRDRDRDRQRSPGQETKDRPEGAQKDRERAARDRSQEKDREKRERSAEKDQGKSQDTSEKTETKDRAAREPARDRRRGVSPNVQLRSPEPEQAAGGRCRGGRERGREQGEDDGAAAARRASTRRRSMVVE</sequence>
<dbReference type="Gene3D" id="3.30.70.330">
    <property type="match status" value="1"/>
</dbReference>
<dbReference type="InterPro" id="IPR035979">
    <property type="entry name" value="RBD_domain_sf"/>
</dbReference>
<dbReference type="InterPro" id="IPR012677">
    <property type="entry name" value="Nucleotide-bd_a/b_plait_sf"/>
</dbReference>
<keyword evidence="1 6" id="KW-0479">Metal-binding</keyword>